<dbReference type="AlphaFoldDB" id="A0A4D6HNJ6"/>
<sequence>MQHDARNLSSLEDFNRAEYQVSGEFVGETVNSGSITFGVRKKRDHGVYAALVLENKSQFQFQLG</sequence>
<protein>
    <submittedName>
        <fullName evidence="1">Uncharacterized protein</fullName>
    </submittedName>
</protein>
<evidence type="ECO:0000313" key="2">
    <source>
        <dbReference type="Proteomes" id="UP000296822"/>
    </source>
</evidence>
<proteinExistence type="predicted"/>
<evidence type="ECO:0000313" key="1">
    <source>
        <dbReference type="EMBL" id="QCC55529.1"/>
    </source>
</evidence>
<gene>
    <name evidence="1" type="ORF">DV706_14250</name>
</gene>
<accession>A0A4D6HNJ6</accession>
<dbReference type="KEGG" id="nbg:DV706_14250"/>
<dbReference type="EMBL" id="CP031305">
    <property type="protein sequence ID" value="QCC55529.1"/>
    <property type="molecule type" value="Genomic_DNA"/>
</dbReference>
<name>A0A4D6HNJ6_9EURY</name>
<organism evidence="1 2">
    <name type="scientific">Natronorubrum bangense</name>
    <dbReference type="NCBI Taxonomy" id="61858"/>
    <lineage>
        <taxon>Archaea</taxon>
        <taxon>Methanobacteriati</taxon>
        <taxon>Methanobacteriota</taxon>
        <taxon>Stenosarchaea group</taxon>
        <taxon>Halobacteria</taxon>
        <taxon>Halobacteriales</taxon>
        <taxon>Natrialbaceae</taxon>
        <taxon>Natronorubrum</taxon>
    </lineage>
</organism>
<reference evidence="1 2" key="1">
    <citation type="journal article" date="2019" name="Nat. Commun.">
        <title>A new type of DNA phosphorothioation-based antiviral system in archaea.</title>
        <authorList>
            <person name="Xiong L."/>
            <person name="Liu S."/>
            <person name="Chen S."/>
            <person name="Xiao Y."/>
            <person name="Zhu B."/>
            <person name="Gao Y."/>
            <person name="Zhang Y."/>
            <person name="Chen B."/>
            <person name="Luo J."/>
            <person name="Deng Z."/>
            <person name="Chen X."/>
            <person name="Wang L."/>
            <person name="Chen S."/>
        </authorList>
    </citation>
    <scope>NUCLEOTIDE SEQUENCE [LARGE SCALE GENOMIC DNA]</scope>
    <source>
        <strain evidence="1 2">JCM 10635</strain>
    </source>
</reference>
<dbReference type="Proteomes" id="UP000296822">
    <property type="component" value="Chromosome"/>
</dbReference>